<protein>
    <submittedName>
        <fullName evidence="1">Uncharacterized protein</fullName>
    </submittedName>
</protein>
<evidence type="ECO:0000313" key="1">
    <source>
        <dbReference type="EMBL" id="KAH7689492.1"/>
    </source>
</evidence>
<organism evidence="1 2">
    <name type="scientific">Dioscorea alata</name>
    <name type="common">Purple yam</name>
    <dbReference type="NCBI Taxonomy" id="55571"/>
    <lineage>
        <taxon>Eukaryota</taxon>
        <taxon>Viridiplantae</taxon>
        <taxon>Streptophyta</taxon>
        <taxon>Embryophyta</taxon>
        <taxon>Tracheophyta</taxon>
        <taxon>Spermatophyta</taxon>
        <taxon>Magnoliopsida</taxon>
        <taxon>Liliopsida</taxon>
        <taxon>Dioscoreales</taxon>
        <taxon>Dioscoreaceae</taxon>
        <taxon>Dioscorea</taxon>
    </lineage>
</organism>
<accession>A0ACB7WN88</accession>
<gene>
    <name evidence="1" type="ORF">IHE45_03G102100</name>
</gene>
<reference evidence="2" key="1">
    <citation type="journal article" date="2022" name="Nat. Commun.">
        <title>Chromosome evolution and the genetic basis of agronomically important traits in greater yam.</title>
        <authorList>
            <person name="Bredeson J.V."/>
            <person name="Lyons J.B."/>
            <person name="Oniyinde I.O."/>
            <person name="Okereke N.R."/>
            <person name="Kolade O."/>
            <person name="Nnabue I."/>
            <person name="Nwadili C.O."/>
            <person name="Hribova E."/>
            <person name="Parker M."/>
            <person name="Nwogha J."/>
            <person name="Shu S."/>
            <person name="Carlson J."/>
            <person name="Kariba R."/>
            <person name="Muthemba S."/>
            <person name="Knop K."/>
            <person name="Barton G.J."/>
            <person name="Sherwood A.V."/>
            <person name="Lopez-Montes A."/>
            <person name="Asiedu R."/>
            <person name="Jamnadass R."/>
            <person name="Muchugi A."/>
            <person name="Goodstein D."/>
            <person name="Egesi C.N."/>
            <person name="Featherston J."/>
            <person name="Asfaw A."/>
            <person name="Simpson G.G."/>
            <person name="Dolezel J."/>
            <person name="Hendre P.S."/>
            <person name="Van Deynze A."/>
            <person name="Kumar P.L."/>
            <person name="Obidiegwu J.E."/>
            <person name="Bhattacharjee R."/>
            <person name="Rokhsar D.S."/>
        </authorList>
    </citation>
    <scope>NUCLEOTIDE SEQUENCE [LARGE SCALE GENOMIC DNA]</scope>
    <source>
        <strain evidence="2">cv. TDa95/00328</strain>
    </source>
</reference>
<comment type="caution">
    <text evidence="1">The sequence shown here is derived from an EMBL/GenBank/DDBJ whole genome shotgun (WGS) entry which is preliminary data.</text>
</comment>
<dbReference type="EMBL" id="CM037013">
    <property type="protein sequence ID" value="KAH7689492.1"/>
    <property type="molecule type" value="Genomic_DNA"/>
</dbReference>
<dbReference type="Proteomes" id="UP000827976">
    <property type="component" value="Chromosome 3"/>
</dbReference>
<keyword evidence="2" id="KW-1185">Reference proteome</keyword>
<proteinExistence type="predicted"/>
<name>A0ACB7WN88_DIOAL</name>
<evidence type="ECO:0000313" key="2">
    <source>
        <dbReference type="Proteomes" id="UP000827976"/>
    </source>
</evidence>
<sequence length="390" mass="43476">MRCFVGPKSPAAVTGEENGDGHHQSTRDVGSPASAVASTMASCAGASPAETTESLNREYALAVGTNSYNEIWSKIHDHRPSEEGEEPWTSPNAHLDLITERVLHPDRQSIQEVLRSARPTQLTRLVSDYLDSSEHTSHLFLSIHDSIERARSLYSPISQLLDLIPSRPPSGHMSSAQCDWAYEKLQEFDSLDNPFGNTTSYNFHSMRICFAQLKQQLDRRLRKTRRRHRLLRCATNGSAACLIGSVAGVAIAGLVIATHALGALVAGPFLSCFLPTKDLMSDGRRRLREHMARLDAAARGTYVLDNHLDTIESLVARLHATVESDKALVRFLLKSGRVQRHPIEEVLRQLRKSHPSLILQLRDLDEHVCLCFAAVNRARLLLLQHIHHHD</sequence>